<feature type="compositionally biased region" description="Polar residues" evidence="7">
    <location>
        <begin position="43"/>
        <end position="60"/>
    </location>
</feature>
<reference evidence="8 9" key="1">
    <citation type="journal article" date="2015" name="Sci. Rep.">
        <title>Chromosome-level genome map provides insights into diverse defense mechanisms in the medicinal fungus Ganoderma sinense.</title>
        <authorList>
            <person name="Zhu Y."/>
            <person name="Xu J."/>
            <person name="Sun C."/>
            <person name="Zhou S."/>
            <person name="Xu H."/>
            <person name="Nelson D.R."/>
            <person name="Qian J."/>
            <person name="Song J."/>
            <person name="Luo H."/>
            <person name="Xiang L."/>
            <person name="Li Y."/>
            <person name="Xu Z."/>
            <person name="Ji A."/>
            <person name="Wang L."/>
            <person name="Lu S."/>
            <person name="Hayward A."/>
            <person name="Sun W."/>
            <person name="Li X."/>
            <person name="Schwartz D.C."/>
            <person name="Wang Y."/>
            <person name="Chen S."/>
        </authorList>
    </citation>
    <scope>NUCLEOTIDE SEQUENCE [LARGE SCALE GENOMIC DNA]</scope>
    <source>
        <strain evidence="8 9">ZZ0214-1</strain>
    </source>
</reference>
<evidence type="ECO:0000256" key="5">
    <source>
        <dbReference type="ARBA" id="ARBA00023098"/>
    </source>
</evidence>
<gene>
    <name evidence="8" type="ORF">GSI_12185</name>
</gene>
<proteinExistence type="inferred from homology"/>
<dbReference type="InterPro" id="IPR051593">
    <property type="entry name" value="Ergosterol_Biosynth_ERG27"/>
</dbReference>
<dbReference type="STRING" id="1077348.A0A2G8RY63"/>
<accession>A0A2G8RY63</accession>
<dbReference type="GO" id="GO:0005741">
    <property type="term" value="C:mitochondrial outer membrane"/>
    <property type="evidence" value="ECO:0007669"/>
    <property type="project" value="TreeGrafter"/>
</dbReference>
<name>A0A2G8RY63_9APHY</name>
<keyword evidence="1" id="KW-0444">Lipid biosynthesis</keyword>
<evidence type="ECO:0000256" key="6">
    <source>
        <dbReference type="ARBA" id="ARBA00023593"/>
    </source>
</evidence>
<protein>
    <recommendedName>
        <fullName evidence="10">3-keto-steroid reductase</fullName>
    </recommendedName>
</protein>
<evidence type="ECO:0000256" key="4">
    <source>
        <dbReference type="ARBA" id="ARBA00023002"/>
    </source>
</evidence>
<organism evidence="8 9">
    <name type="scientific">Ganoderma sinense ZZ0214-1</name>
    <dbReference type="NCBI Taxonomy" id="1077348"/>
    <lineage>
        <taxon>Eukaryota</taxon>
        <taxon>Fungi</taxon>
        <taxon>Dikarya</taxon>
        <taxon>Basidiomycota</taxon>
        <taxon>Agaricomycotina</taxon>
        <taxon>Agaricomycetes</taxon>
        <taxon>Polyporales</taxon>
        <taxon>Polyporaceae</taxon>
        <taxon>Ganoderma</taxon>
    </lineage>
</organism>
<dbReference type="GO" id="GO:0005811">
    <property type="term" value="C:lipid droplet"/>
    <property type="evidence" value="ECO:0007669"/>
    <property type="project" value="TreeGrafter"/>
</dbReference>
<dbReference type="Proteomes" id="UP000230002">
    <property type="component" value="Unassembled WGS sequence"/>
</dbReference>
<evidence type="ECO:0000313" key="8">
    <source>
        <dbReference type="EMBL" id="PIL26427.1"/>
    </source>
</evidence>
<keyword evidence="9" id="KW-1185">Reference proteome</keyword>
<dbReference type="SUPFAM" id="SSF51735">
    <property type="entry name" value="NAD(P)-binding Rossmann-fold domains"/>
    <property type="match status" value="1"/>
</dbReference>
<evidence type="ECO:0000256" key="2">
    <source>
        <dbReference type="ARBA" id="ARBA00022857"/>
    </source>
</evidence>
<dbReference type="InterPro" id="IPR036291">
    <property type="entry name" value="NAD(P)-bd_dom_sf"/>
</dbReference>
<keyword evidence="5" id="KW-0443">Lipid metabolism</keyword>
<dbReference type="PANTHER" id="PTHR43647:SF1">
    <property type="entry name" value="3-KETO-STEROID REDUCTASE ERG27"/>
    <property type="match status" value="1"/>
</dbReference>
<evidence type="ECO:0000313" key="9">
    <source>
        <dbReference type="Proteomes" id="UP000230002"/>
    </source>
</evidence>
<dbReference type="AlphaFoldDB" id="A0A2G8RY63"/>
<evidence type="ECO:0000256" key="3">
    <source>
        <dbReference type="ARBA" id="ARBA00022955"/>
    </source>
</evidence>
<keyword evidence="3" id="KW-0752">Steroid biosynthesis</keyword>
<sequence length="460" mass="50913">MVQRLVVVVTGANSGVGFGVCHRLLVQLSALSPPDAQPYFAPSNVSTSSPRANAPQSSPTGDHMLTPRADLTIIMACRDATRADAARAKLYALLDKHITNLQPGSEEHQYATAFRSSVKLELEILDLASMESVLDFGRNVAKKYTNISHLILNAGTATYSHFDYLLYQYDLMRYPTLTVTHPRANIQKTGVLSKDNLGYAWQCNVFGHYCVYRSLQPLLAAYARSSGRPARVIWMSSMDAMPSFDPVDDWQLTKTQHSYEGSKYQAEAIAAELENLGVQAREGNVQSPVPDFVSKDSEVRHLISGPGVVPTNMMSLLNIKLPGYRAGTTAVFWLTRLLGCKHIHMSVYNAAVATVHLALVPLESIPTAYTAPYILPTDTKYPPWHPYRNLETDLVQTLRFGSRSDRWGNEYPGITAVPVWEEHPDIGKKLLDKFERLYATFLTAMPEATSSIVNGDSESS</sequence>
<dbReference type="OrthoDB" id="9989144at2759"/>
<comment type="similarity">
    <text evidence="6">Belongs to the short-chain dehydrogenases/reductases (SDR) family. ERG27 subfamily.</text>
</comment>
<keyword evidence="4" id="KW-0560">Oxidoreductase</keyword>
<comment type="caution">
    <text evidence="8">The sequence shown here is derived from an EMBL/GenBank/DDBJ whole genome shotgun (WGS) entry which is preliminary data.</text>
</comment>
<feature type="region of interest" description="Disordered" evidence="7">
    <location>
        <begin position="41"/>
        <end position="65"/>
    </location>
</feature>
<dbReference type="GO" id="GO:0000253">
    <property type="term" value="F:3-beta-hydroxysteroid 3-dehydrogenase (NADP+) activity"/>
    <property type="evidence" value="ECO:0007669"/>
    <property type="project" value="TreeGrafter"/>
</dbReference>
<evidence type="ECO:0000256" key="7">
    <source>
        <dbReference type="SAM" id="MobiDB-lite"/>
    </source>
</evidence>
<evidence type="ECO:0000256" key="1">
    <source>
        <dbReference type="ARBA" id="ARBA00022516"/>
    </source>
</evidence>
<dbReference type="PANTHER" id="PTHR43647">
    <property type="entry name" value="DEHYDROGENASE"/>
    <property type="match status" value="1"/>
</dbReference>
<dbReference type="Gene3D" id="3.40.50.720">
    <property type="entry name" value="NAD(P)-binding Rossmann-like Domain"/>
    <property type="match status" value="1"/>
</dbReference>
<dbReference type="GO" id="GO:0006694">
    <property type="term" value="P:steroid biosynthetic process"/>
    <property type="evidence" value="ECO:0007669"/>
    <property type="project" value="UniProtKB-KW"/>
</dbReference>
<keyword evidence="2" id="KW-0521">NADP</keyword>
<dbReference type="EMBL" id="AYKW01000045">
    <property type="protein sequence ID" value="PIL26427.1"/>
    <property type="molecule type" value="Genomic_DNA"/>
</dbReference>
<evidence type="ECO:0008006" key="10">
    <source>
        <dbReference type="Google" id="ProtNLM"/>
    </source>
</evidence>
<dbReference type="GO" id="GO:0005789">
    <property type="term" value="C:endoplasmic reticulum membrane"/>
    <property type="evidence" value="ECO:0007669"/>
    <property type="project" value="TreeGrafter"/>
</dbReference>